<organism evidence="3 4">
    <name type="scientific">[Ruminococcus] torques</name>
    <dbReference type="NCBI Taxonomy" id="33039"/>
    <lineage>
        <taxon>Bacteria</taxon>
        <taxon>Bacillati</taxon>
        <taxon>Bacillota</taxon>
        <taxon>Clostridia</taxon>
        <taxon>Lachnospirales</taxon>
        <taxon>Lachnospiraceae</taxon>
        <taxon>Mediterraneibacter</taxon>
    </lineage>
</organism>
<name>A0A564SG48_9FIRM</name>
<evidence type="ECO:0000256" key="1">
    <source>
        <dbReference type="SAM" id="Phobius"/>
    </source>
</evidence>
<sequence>MQLIENASKQEVLMMSFEEKMKKELKKKLEIPDVVEQKIQDAYKEIGQGNVTMKKLNNGNQKKKRAWTAAAAAVAVIAVSGSVFYANPVLAKNIPVIGDVFAKLQKNKENNPYGEKDKTAYGKIADNSESVQNPGSEAESNGVTVTVSDAYCDGYEMYFTITAITDNDQVNQKDYLLPEKSQQVYVNGEETGAELSLKKAEDGSFVGLGHISAGWLADKTFKDQSTVDIKFTELYAKVENQPEPATYVEGENLITGQWNLEFTVDTDTSPLNTYEVNTENNGFTVSKIVKAPASTYLYLEVPEEYENVQMILTDADGNKLEKFGGTTTDLENGMYEIQLQFEQTDTNLIHVQVIDMDQSTNDNLAMVAEMTADLN</sequence>
<dbReference type="EMBL" id="CABHNA010000022">
    <property type="protein sequence ID" value="VUW94114.1"/>
    <property type="molecule type" value="Genomic_DNA"/>
</dbReference>
<dbReference type="Proteomes" id="UP000363661">
    <property type="component" value="Unassembled WGS sequence"/>
</dbReference>
<proteinExistence type="predicted"/>
<evidence type="ECO:0000313" key="4">
    <source>
        <dbReference type="Proteomes" id="UP000363661"/>
    </source>
</evidence>
<keyword evidence="4" id="KW-1185">Reference proteome</keyword>
<dbReference type="Pfam" id="PF13786">
    <property type="entry name" value="DUF4179"/>
    <property type="match status" value="1"/>
</dbReference>
<reference evidence="3 4" key="1">
    <citation type="submission" date="2019-07" db="EMBL/GenBank/DDBJ databases">
        <authorList>
            <person name="Hibberd C M."/>
            <person name="Gehrig L. J."/>
            <person name="Chang H.-W."/>
            <person name="Venkatesh S."/>
        </authorList>
    </citation>
    <scope>NUCLEOTIDE SEQUENCE [LARGE SCALE GENOMIC DNA]</scope>
    <source>
        <strain evidence="3">Ruminococcus_torques_SSTS_Bg7063</strain>
    </source>
</reference>
<protein>
    <recommendedName>
        <fullName evidence="2">DUF4179 domain-containing protein</fullName>
    </recommendedName>
</protein>
<keyword evidence="1" id="KW-0812">Transmembrane</keyword>
<evidence type="ECO:0000259" key="2">
    <source>
        <dbReference type="Pfam" id="PF13786"/>
    </source>
</evidence>
<dbReference type="Gene3D" id="2.60.40.1630">
    <property type="entry name" value="bacillus anthracis domain"/>
    <property type="match status" value="1"/>
</dbReference>
<keyword evidence="1" id="KW-0472">Membrane</keyword>
<accession>A0A564SG48</accession>
<dbReference type="AlphaFoldDB" id="A0A564SG48"/>
<evidence type="ECO:0000313" key="3">
    <source>
        <dbReference type="EMBL" id="VUW94114.1"/>
    </source>
</evidence>
<keyword evidence="1" id="KW-1133">Transmembrane helix</keyword>
<dbReference type="InterPro" id="IPR025436">
    <property type="entry name" value="DUF4179"/>
</dbReference>
<feature type="domain" description="DUF4179" evidence="2">
    <location>
        <begin position="62"/>
        <end position="162"/>
    </location>
</feature>
<feature type="transmembrane region" description="Helical" evidence="1">
    <location>
        <begin position="66"/>
        <end position="86"/>
    </location>
</feature>
<gene>
    <name evidence="3" type="ORF">RTSSTS7063_00287</name>
</gene>